<evidence type="ECO:0007829" key="21">
    <source>
        <dbReference type="PDB" id="8C8V"/>
    </source>
</evidence>
<dbReference type="SUPFAM" id="SSF47323">
    <property type="entry name" value="Anticodon-binding domain of a subclass of class I aminoacyl-tRNA synthetases"/>
    <property type="match status" value="1"/>
</dbReference>
<feature type="short sequence motif" description="'HIGH' region" evidence="15">
    <location>
        <begin position="47"/>
        <end position="57"/>
    </location>
</feature>
<dbReference type="InterPro" id="IPR002300">
    <property type="entry name" value="aa-tRNA-synth_Ia"/>
</dbReference>
<dbReference type="InterPro" id="IPR009080">
    <property type="entry name" value="tRNAsynth_Ia_anticodon-bd"/>
</dbReference>
<keyword evidence="12 15" id="KW-0030">Aminoacyl-tRNA synthetase</keyword>
<dbReference type="InterPro" id="IPR033709">
    <property type="entry name" value="Anticodon_Ile_ABEc"/>
</dbReference>
<dbReference type="SUPFAM" id="SSF52374">
    <property type="entry name" value="Nucleotidylyl transferase"/>
    <property type="match status" value="1"/>
</dbReference>
<sequence>MKEVNVRESSQEREQRIQQQWQKGNVFQQSVQNREGYPSFVFYEGPPTANGLPHVGHALGRTIKDVVARYKTMTGHQVIRKAGWDTHGLPVELGVEKQLGISGKHDIEKYGVEAFINKCKESVFVYEKQWRTFTEQLGYWVDMEDPYITLENSYIESVWNVLGTIHDKGLLYKGHRVSPYCPSCQTSLSSHEVAQGYKDVKDLTVTVKFKVKNRDNEYFLGWTTTPWTLPSNVALAVHEEMSYVRAEQGDSVYIVAEALADKVLKGEYSVLSHHKGNELKGMSYEPPFNFVKVEKGHEVVTADYVTDQSGTGVVHLAPAYGEDDYRVVKENGFSFVNVVDEKGQYTSEVPPFQGRFVKDCDVDIVRYLANQDVLYHKEKHEHSYPFCWRCDSPLLYYANESWFIQTTALKEQFLKNNESVKWYPDHIKHGRFGKFLENMVDWNISRKRYWGTPLNVWECEGCQHQVAPKSIKELQKHASHYVDDSIELHKPYVDDVQLTCPVCSGEMKRTPEVIDVWFDSGSMPFAQYHYPFENSELFQKQFPADVIAEGIDQTRGWFYSLMAVSTLFTGKAPYKRVLSLGHVLDENGQKMSKSKGNALDPVDLIHTFGADALRWALLADSAPWNPKKFSERVVQEAKSKVIDTLVNVYGFYVLYAKLDGYDPEQTYELKKTKLDEWILSRLHSTVKRATVHLEDYGFTSAAREIAVFIEELSNWYVRRSRDRFWSEGMDGEKAAAYDTLHEVLVTLSQLLAPFTPFVADDVHENLTGKSVHLADYPACDQTKVNEKLEKEMAAVLQVVELGRSIRNTHSLKVKQPLQSLSLVVTEEDVEWKAYRDVIKDELNVKNFNVEQDDDKLVSYVLKLDFKQAGPKFGKQVNEVNQALKNLSEEKGKEFVEQGKLSVTLASGENLTLETEDVLVEKVPKEGFAVASNGMYTAVLDTALTEELVQEGVAREVIRAVQDYRKKLDLPVNSRINLELSGDEEVQKAVAKFETLLQENLLLHSLSVKETIKNGETVKVGTKQVVLRVLNQS</sequence>
<dbReference type="EC" id="6.1.1.5" evidence="15"/>
<dbReference type="Pfam" id="PF19302">
    <property type="entry name" value="DUF5915"/>
    <property type="match status" value="1"/>
</dbReference>
<feature type="short sequence motif" description="'KMSKS' region" evidence="15">
    <location>
        <begin position="590"/>
        <end position="594"/>
    </location>
</feature>
<evidence type="ECO:0007829" key="20">
    <source>
        <dbReference type="PDB" id="8C8U"/>
    </source>
</evidence>
<dbReference type="SUPFAM" id="SSF50677">
    <property type="entry name" value="ValRS/IleRS/LeuRS editing domain"/>
    <property type="match status" value="1"/>
</dbReference>
<dbReference type="Pfam" id="PF00133">
    <property type="entry name" value="tRNA-synt_1"/>
    <property type="match status" value="1"/>
</dbReference>
<feature type="binding site" evidence="20 21">
    <location>
        <position position="184"/>
    </location>
    <ligand>
        <name>Zn(2+)</name>
        <dbReference type="ChEBI" id="CHEBI:29105"/>
        <label>1</label>
    </ligand>
</feature>
<evidence type="ECO:0000256" key="13">
    <source>
        <dbReference type="ARBA" id="ARBA00025217"/>
    </source>
</evidence>
<keyword evidence="6 15" id="KW-0436">Ligase</keyword>
<feature type="binding site" evidence="20 21">
    <location>
        <position position="503"/>
    </location>
    <ligand>
        <name>Zn(2+)</name>
        <dbReference type="ChEBI" id="CHEBI:29105"/>
        <label>2</label>
    </ligand>
</feature>
<comment type="subunit">
    <text evidence="4 15">Monomer.</text>
</comment>
<feature type="domain" description="Aminoacyl-tRNA synthetase class Ia" evidence="16">
    <location>
        <begin position="17"/>
        <end position="620"/>
    </location>
</feature>
<feature type="binding site" evidence="20 21">
    <location>
        <position position="181"/>
    </location>
    <ligand>
        <name>Zn(2+)</name>
        <dbReference type="ChEBI" id="CHEBI:29105"/>
        <label>1</label>
    </ligand>
</feature>
<reference evidence="20 21" key="2">
    <citation type="journal article" date="2023" name="Nat. Commun.">
        <title>Antibiotic hyper-resistance in a class I aminoacyl-tRNA synthetase with altered active site signature motif.</title>
        <authorList>
            <person name="Brkic A."/>
            <person name="Leibundgut M."/>
            <person name="Jablonska J."/>
            <person name="Zanki V."/>
            <person name="Car Z."/>
            <person name="Petrovic Perokovic V."/>
            <person name="Marsavelski A."/>
            <person name="Ban N."/>
            <person name="Gruic-Sovulj I."/>
        </authorList>
    </citation>
    <scope>X-RAY CRYSTALLOGRAPHY (1.90 ANGSTROMS) IN COMPLEX WITH ZN(2+)</scope>
</reference>
<dbReference type="HAMAP" id="MF_02003">
    <property type="entry name" value="Ile_tRNA_synth_type2"/>
    <property type="match status" value="1"/>
</dbReference>
<comment type="catalytic activity">
    <reaction evidence="14 15">
        <text>tRNA(Ile) + L-isoleucine + ATP = L-isoleucyl-tRNA(Ile) + AMP + diphosphate</text>
        <dbReference type="Rhea" id="RHEA:11060"/>
        <dbReference type="Rhea" id="RHEA-COMP:9666"/>
        <dbReference type="Rhea" id="RHEA-COMP:9695"/>
        <dbReference type="ChEBI" id="CHEBI:30616"/>
        <dbReference type="ChEBI" id="CHEBI:33019"/>
        <dbReference type="ChEBI" id="CHEBI:58045"/>
        <dbReference type="ChEBI" id="CHEBI:78442"/>
        <dbReference type="ChEBI" id="CHEBI:78528"/>
        <dbReference type="ChEBI" id="CHEBI:456215"/>
        <dbReference type="EC" id="6.1.1.5"/>
    </reaction>
</comment>
<keyword evidence="11 15" id="KW-0648">Protein biosynthesis</keyword>
<dbReference type="AlphaFoldDB" id="A0A0B6AVD3"/>
<evidence type="ECO:0000256" key="2">
    <source>
        <dbReference type="ARBA" id="ARBA00004496"/>
    </source>
</evidence>
<keyword evidence="9 15" id="KW-0862">Zinc</keyword>
<dbReference type="PANTHER" id="PTHR42780">
    <property type="entry name" value="SOLEUCYL-TRNA SYNTHETASE"/>
    <property type="match status" value="1"/>
</dbReference>
<feature type="binding site" evidence="20 21">
    <location>
        <position position="390"/>
    </location>
    <ligand>
        <name>Zn(2+)</name>
        <dbReference type="ChEBI" id="CHEBI:29105"/>
        <label>1</label>
    </ligand>
</feature>
<evidence type="ECO:0000256" key="15">
    <source>
        <dbReference type="HAMAP-Rule" id="MF_02003"/>
    </source>
</evidence>
<dbReference type="Proteomes" id="UP000031829">
    <property type="component" value="Chromosome"/>
</dbReference>
<evidence type="ECO:0000256" key="12">
    <source>
        <dbReference type="ARBA" id="ARBA00023146"/>
    </source>
</evidence>
<dbReference type="CDD" id="cd07961">
    <property type="entry name" value="Anticodon_Ia_Ile_ABEc"/>
    <property type="match status" value="1"/>
</dbReference>
<gene>
    <name evidence="15 18" type="primary">ileS</name>
    <name evidence="18" type="ORF">BG04_5198</name>
</gene>
<evidence type="ECO:0000256" key="10">
    <source>
        <dbReference type="ARBA" id="ARBA00022840"/>
    </source>
</evidence>
<dbReference type="GeneID" id="93643156"/>
<comment type="domain">
    <text evidence="15">IleRS has two distinct active sites: one for aminoacylation and one for editing. The misactivated valine is translocated from the active site to the editing site, which sterically excludes the correctly activated isoleucine. The single editing site contains two valyl binding pockets, one specific for each substrate (Val-AMP or Val-tRNA(Ile)).</text>
</comment>
<evidence type="ECO:0000256" key="6">
    <source>
        <dbReference type="ARBA" id="ARBA00022598"/>
    </source>
</evidence>
<dbReference type="Gene3D" id="3.40.50.620">
    <property type="entry name" value="HUPs"/>
    <property type="match status" value="2"/>
</dbReference>
<dbReference type="InterPro" id="IPR009008">
    <property type="entry name" value="Val/Leu/Ile-tRNA-synth_edit"/>
</dbReference>
<feature type="domain" description="Methionyl/Valyl/Leucyl/Isoleucyl-tRNA synthetase anticodon-binding" evidence="17">
    <location>
        <begin position="675"/>
        <end position="818"/>
    </location>
</feature>
<evidence type="ECO:0000256" key="3">
    <source>
        <dbReference type="ARBA" id="ARBA00007078"/>
    </source>
</evidence>
<dbReference type="InterPro" id="IPR002301">
    <property type="entry name" value="Ile-tRNA-ligase"/>
</dbReference>
<dbReference type="GO" id="GO:0004822">
    <property type="term" value="F:isoleucine-tRNA ligase activity"/>
    <property type="evidence" value="ECO:0007669"/>
    <property type="project" value="UniProtKB-UniRule"/>
</dbReference>
<feature type="binding site" evidence="15">
    <location>
        <position position="593"/>
    </location>
    <ligand>
        <name>ATP</name>
        <dbReference type="ChEBI" id="CHEBI:30616"/>
    </ligand>
</feature>
<comment type="cofactor">
    <cofactor evidence="1 15">
        <name>Zn(2+)</name>
        <dbReference type="ChEBI" id="CHEBI:29105"/>
    </cofactor>
</comment>
<dbReference type="InterPro" id="IPR023586">
    <property type="entry name" value="Ile-tRNA-ligase_type2"/>
</dbReference>
<evidence type="ECO:0000256" key="1">
    <source>
        <dbReference type="ARBA" id="ARBA00001947"/>
    </source>
</evidence>
<dbReference type="SMR" id="A0A0B6AVD3"/>
<dbReference type="RefSeq" id="WP_034651330.1">
    <property type="nucleotide sequence ID" value="NZ_BCVB01000010.1"/>
</dbReference>
<organism evidence="18 19">
    <name type="scientific">Priestia megaterium (strain ATCC 14581 / DSM 32 / CCUG 1817 / JCM 2506 / NBRC 15308 / NCIMB 9376 / NCTC 10342 / NRRL B-14308 / VKM B-512 / Ford 19)</name>
    <name type="common">Bacillus megaterium</name>
    <dbReference type="NCBI Taxonomy" id="1348623"/>
    <lineage>
        <taxon>Bacteria</taxon>
        <taxon>Bacillati</taxon>
        <taxon>Bacillota</taxon>
        <taxon>Bacilli</taxon>
        <taxon>Bacillales</taxon>
        <taxon>Bacillaceae</taxon>
        <taxon>Priestia</taxon>
    </lineage>
</organism>
<feature type="binding site" evidence="20 21">
    <location>
        <position position="500"/>
    </location>
    <ligand>
        <name>Zn(2+)</name>
        <dbReference type="ChEBI" id="CHEBI:29105"/>
        <label>2</label>
    </ligand>
</feature>
<dbReference type="EMBL" id="CP009920">
    <property type="protein sequence ID" value="AJI25077.1"/>
    <property type="molecule type" value="Genomic_DNA"/>
</dbReference>
<keyword evidence="5 15" id="KW-0963">Cytoplasm</keyword>
<evidence type="ECO:0000256" key="11">
    <source>
        <dbReference type="ARBA" id="ARBA00022917"/>
    </source>
</evidence>
<evidence type="ECO:0000256" key="5">
    <source>
        <dbReference type="ARBA" id="ARBA00022490"/>
    </source>
</evidence>
<dbReference type="GO" id="GO:0005737">
    <property type="term" value="C:cytoplasm"/>
    <property type="evidence" value="ECO:0007669"/>
    <property type="project" value="UniProtKB-SubCell"/>
</dbReference>
<evidence type="ECO:0000256" key="14">
    <source>
        <dbReference type="ARBA" id="ARBA00048359"/>
    </source>
</evidence>
<dbReference type="PRINTS" id="PR00984">
    <property type="entry name" value="TRNASYNTHILE"/>
</dbReference>
<evidence type="ECO:0000256" key="4">
    <source>
        <dbReference type="ARBA" id="ARBA00011245"/>
    </source>
</evidence>
<dbReference type="GO" id="GO:0002161">
    <property type="term" value="F:aminoacyl-tRNA deacylase activity"/>
    <property type="evidence" value="ECO:0007669"/>
    <property type="project" value="InterPro"/>
</dbReference>
<dbReference type="GO" id="GO:0008270">
    <property type="term" value="F:zinc ion binding"/>
    <property type="evidence" value="ECO:0007669"/>
    <property type="project" value="UniProtKB-UniRule"/>
</dbReference>
<evidence type="ECO:0000313" key="18">
    <source>
        <dbReference type="EMBL" id="AJI25077.1"/>
    </source>
</evidence>
<comment type="subcellular location">
    <subcellularLocation>
        <location evidence="2 15">Cytoplasm</location>
    </subcellularLocation>
</comment>
<feature type="binding site" evidence="20 21">
    <location>
        <position position="462"/>
    </location>
    <ligand>
        <name>Zn(2+)</name>
        <dbReference type="ChEBI" id="CHEBI:29105"/>
        <label>2</label>
    </ligand>
</feature>
<keyword evidence="10 15" id="KW-0067">ATP-binding</keyword>
<comment type="similarity">
    <text evidence="3 15">Belongs to the class-I aminoacyl-tRNA synthetase family. IleS type 2 subfamily.</text>
</comment>
<dbReference type="GO" id="GO:0000049">
    <property type="term" value="F:tRNA binding"/>
    <property type="evidence" value="ECO:0007669"/>
    <property type="project" value="InterPro"/>
</dbReference>
<dbReference type="PDB" id="8C8V">
    <property type="method" value="X-ray"/>
    <property type="resolution" value="2.20 A"/>
    <property type="chains" value="A=1-1032"/>
</dbReference>
<evidence type="ECO:0000259" key="16">
    <source>
        <dbReference type="Pfam" id="PF00133"/>
    </source>
</evidence>
<dbReference type="GO" id="GO:0005524">
    <property type="term" value="F:ATP binding"/>
    <property type="evidence" value="ECO:0007669"/>
    <property type="project" value="UniProtKB-UniRule"/>
</dbReference>
<keyword evidence="8 15" id="KW-0547">Nucleotide-binding</keyword>
<evidence type="ECO:0000256" key="7">
    <source>
        <dbReference type="ARBA" id="ARBA00022723"/>
    </source>
</evidence>
<dbReference type="PROSITE" id="PS00178">
    <property type="entry name" value="AA_TRNA_LIGASE_I"/>
    <property type="match status" value="1"/>
</dbReference>
<dbReference type="NCBIfam" id="TIGR00392">
    <property type="entry name" value="ileS"/>
    <property type="match status" value="1"/>
</dbReference>
<dbReference type="FunFam" id="3.40.50.620:FF:000063">
    <property type="entry name" value="Isoleucine--tRNA ligase"/>
    <property type="match status" value="1"/>
</dbReference>
<dbReference type="InterPro" id="IPR014729">
    <property type="entry name" value="Rossmann-like_a/b/a_fold"/>
</dbReference>
<dbReference type="Pfam" id="PF08264">
    <property type="entry name" value="Anticodon_1"/>
    <property type="match status" value="1"/>
</dbReference>
<comment type="function">
    <text evidence="13 15">Catalyzes the attachment of isoleucine to tRNA(Ile). As IleRS can inadvertently accommodate and process structurally similar amino acids such as valine, to avoid such errors it has two additional distinct tRNA(Ile)-dependent editing activities. One activity is designated as 'pretransfer' editing and involves the hydrolysis of activated Val-AMP. The other activity is designated 'posttransfer' editing and involves deacylation of mischarged Val-tRNA(Ile).</text>
</comment>
<dbReference type="CDD" id="cd00818">
    <property type="entry name" value="IleRS_core"/>
    <property type="match status" value="1"/>
</dbReference>
<evidence type="ECO:0000256" key="9">
    <source>
        <dbReference type="ARBA" id="ARBA00022833"/>
    </source>
</evidence>
<dbReference type="KEGG" id="bmeg:BG04_5198"/>
<dbReference type="HOGENOM" id="CLU_001493_1_1_9"/>
<evidence type="ECO:0000259" key="17">
    <source>
        <dbReference type="Pfam" id="PF08264"/>
    </source>
</evidence>
<dbReference type="FunFam" id="3.40.50.620:FF:000075">
    <property type="entry name" value="Isoleucine--tRNA ligase"/>
    <property type="match status" value="1"/>
</dbReference>
<keyword evidence="7 15" id="KW-0479">Metal-binding</keyword>
<protein>
    <recommendedName>
        <fullName evidence="15">Isoleucine--tRNA ligase</fullName>
        <ecNumber evidence="15">6.1.1.5</ecNumber>
    </recommendedName>
    <alternativeName>
        <fullName evidence="15">Isoleucyl-tRNA synthetase</fullName>
        <shortName evidence="15">IleRS</shortName>
    </alternativeName>
</protein>
<feature type="binding site" evidence="20 21">
    <location>
        <position position="387"/>
    </location>
    <ligand>
        <name>Zn(2+)</name>
        <dbReference type="ChEBI" id="CHEBI:29105"/>
        <label>1</label>
    </ligand>
</feature>
<dbReference type="FunFam" id="1.10.730.10:FF:000038">
    <property type="entry name" value="Isoleucine--tRNA ligase"/>
    <property type="match status" value="1"/>
</dbReference>
<keyword evidence="20 21" id="KW-0002">3D-structure</keyword>
<evidence type="ECO:0000313" key="19">
    <source>
        <dbReference type="Proteomes" id="UP000031829"/>
    </source>
</evidence>
<proteinExistence type="evidence at protein level"/>
<feature type="binding site" evidence="20 21">
    <location>
        <position position="459"/>
    </location>
    <ligand>
        <name>Zn(2+)</name>
        <dbReference type="ChEBI" id="CHEBI:29105"/>
        <label>2</label>
    </ligand>
</feature>
<dbReference type="GO" id="GO:0006428">
    <property type="term" value="P:isoleucyl-tRNA aminoacylation"/>
    <property type="evidence" value="ECO:0007669"/>
    <property type="project" value="UniProtKB-UniRule"/>
</dbReference>
<name>A0A0B6AVD3_PRIM2</name>
<dbReference type="PANTHER" id="PTHR42780:SF1">
    <property type="entry name" value="ISOLEUCINE--TRNA LIGASE, CYTOPLASMIC"/>
    <property type="match status" value="1"/>
</dbReference>
<dbReference type="InterPro" id="IPR001412">
    <property type="entry name" value="aa-tRNA-synth_I_CS"/>
</dbReference>
<dbReference type="PDB" id="8C8U">
    <property type="method" value="X-ray"/>
    <property type="resolution" value="1.90 A"/>
    <property type="chains" value="A=1-1032"/>
</dbReference>
<dbReference type="PDB" id="8C8W">
    <property type="method" value="X-ray"/>
    <property type="resolution" value="2.29 A"/>
    <property type="chains" value="A=1-1032"/>
</dbReference>
<dbReference type="PDB" id="8C9D">
    <property type="method" value="X-ray"/>
    <property type="resolution" value="2.30 A"/>
    <property type="chains" value="A=1-1032"/>
</dbReference>
<dbReference type="InterPro" id="IPR013155">
    <property type="entry name" value="M/V/L/I-tRNA-synth_anticd-bd"/>
</dbReference>
<dbReference type="Gene3D" id="1.10.730.10">
    <property type="entry name" value="Isoleucyl-tRNA Synthetase, Domain 1"/>
    <property type="match status" value="1"/>
</dbReference>
<evidence type="ECO:0000256" key="8">
    <source>
        <dbReference type="ARBA" id="ARBA00022741"/>
    </source>
</evidence>
<accession>A0A0B6AVD3</accession>
<reference evidence="18 19" key="1">
    <citation type="journal article" date="2015" name="Genome Announc.">
        <title>Complete genome sequences for 35 biothreat assay-relevant bacillus species.</title>
        <authorList>
            <person name="Johnson S.L."/>
            <person name="Daligault H.E."/>
            <person name="Davenport K.W."/>
            <person name="Jaissle J."/>
            <person name="Frey K.G."/>
            <person name="Ladner J.T."/>
            <person name="Broomall S.M."/>
            <person name="Bishop-Lilly K.A."/>
            <person name="Bruce D.C."/>
            <person name="Gibbons H.S."/>
            <person name="Coyne S.R."/>
            <person name="Lo C.C."/>
            <person name="Meincke L."/>
            <person name="Munk A.C."/>
            <person name="Koroleva G.I."/>
            <person name="Rosenzweig C.N."/>
            <person name="Palacios G.F."/>
            <person name="Redden C.L."/>
            <person name="Minogue T.D."/>
            <person name="Chain P.S."/>
        </authorList>
    </citation>
    <scope>NUCLEOTIDE SEQUENCE [LARGE SCALE GENOMIC DNA]</scope>
    <source>
        <strain evidence="19">ATCC 14581 / DSM 32 / JCM 2506 / NBRC 15308 / NCIMB 9376 / NCTC 10342 / NRRL B-14308 / VKM B-512</strain>
    </source>
</reference>